<protein>
    <recommendedName>
        <fullName evidence="3">Bacteriocin</fullName>
    </recommendedName>
</protein>
<evidence type="ECO:0008006" key="3">
    <source>
        <dbReference type="Google" id="ProtNLM"/>
    </source>
</evidence>
<evidence type="ECO:0000313" key="2">
    <source>
        <dbReference type="Proteomes" id="UP000535908"/>
    </source>
</evidence>
<sequence length="138" mass="15076">MKKRIVGLSVTVVFGLSSIIGVNLVNTGHVGLENGLGVVQAKAAGISGAVKINGASYKWGETSWGKNRGMTFNPGNHVYQFSPNPHNDPWYNKNQTKFYKSAASQIEKQGNEGKWTQNSWPNQVKVNINGIDYTLAPR</sequence>
<reference evidence="1 2" key="1">
    <citation type="submission" date="2020-03" db="EMBL/GenBank/DDBJ databases">
        <title>Soil Listeria distribution.</title>
        <authorList>
            <person name="Liao J."/>
            <person name="Wiedmann M."/>
        </authorList>
    </citation>
    <scope>NUCLEOTIDE SEQUENCE [LARGE SCALE GENOMIC DNA]</scope>
    <source>
        <strain evidence="1 2">FSL L7-0741</strain>
    </source>
</reference>
<dbReference type="RefSeq" id="WP_185525166.1">
    <property type="nucleotide sequence ID" value="NZ_JAARWN010000001.1"/>
</dbReference>
<accession>A0A7X1CND7</accession>
<dbReference type="Proteomes" id="UP000535908">
    <property type="component" value="Unassembled WGS sequence"/>
</dbReference>
<comment type="caution">
    <text evidence="1">The sequence shown here is derived from an EMBL/GenBank/DDBJ whole genome shotgun (WGS) entry which is preliminary data.</text>
</comment>
<organism evidence="1 2">
    <name type="scientific">Listeria grandensis</name>
    <dbReference type="NCBI Taxonomy" id="1494963"/>
    <lineage>
        <taxon>Bacteria</taxon>
        <taxon>Bacillati</taxon>
        <taxon>Bacillota</taxon>
        <taxon>Bacilli</taxon>
        <taxon>Bacillales</taxon>
        <taxon>Listeriaceae</taxon>
        <taxon>Listeria</taxon>
    </lineage>
</organism>
<proteinExistence type="predicted"/>
<name>A0A7X1CND7_9LIST</name>
<dbReference type="AlphaFoldDB" id="A0A7X1CND7"/>
<dbReference type="EMBL" id="JAARWN010000001">
    <property type="protein sequence ID" value="MBC1934781.1"/>
    <property type="molecule type" value="Genomic_DNA"/>
</dbReference>
<evidence type="ECO:0000313" key="1">
    <source>
        <dbReference type="EMBL" id="MBC1934781.1"/>
    </source>
</evidence>
<gene>
    <name evidence="1" type="ORF">HCA69_00290</name>
</gene>